<keyword evidence="10" id="KW-0030">Aminoacyl-tRNA synthetase</keyword>
<evidence type="ECO:0000256" key="3">
    <source>
        <dbReference type="ARBA" id="ARBA00022490"/>
    </source>
</evidence>
<dbReference type="Pfam" id="PF04557">
    <property type="entry name" value="tRNA_synt_1c_R2"/>
    <property type="match status" value="1"/>
</dbReference>
<dbReference type="InterPro" id="IPR049437">
    <property type="entry name" value="tRNA-synt_1c_C2"/>
</dbReference>
<dbReference type="GO" id="GO:0005829">
    <property type="term" value="C:cytosol"/>
    <property type="evidence" value="ECO:0007669"/>
    <property type="project" value="UniProtKB-SubCell"/>
</dbReference>
<dbReference type="InterPro" id="IPR007639">
    <property type="entry name" value="Gln-tRNA-synth_Ib_RNA-bd_N"/>
</dbReference>
<dbReference type="FunFam" id="1.10.8.1290:FF:000001">
    <property type="entry name" value="Glutamine--tRNA ligase"/>
    <property type="match status" value="1"/>
</dbReference>
<dbReference type="InterPro" id="IPR004514">
    <property type="entry name" value="Gln-tRNA-synth"/>
</dbReference>
<keyword evidence="3" id="KW-0963">Cytoplasm</keyword>
<evidence type="ECO:0000256" key="4">
    <source>
        <dbReference type="ARBA" id="ARBA00022553"/>
    </source>
</evidence>
<dbReference type="Pfam" id="PF04558">
    <property type="entry name" value="tRNA_synt_1c_R1"/>
    <property type="match status" value="1"/>
</dbReference>
<evidence type="ECO:0000256" key="5">
    <source>
        <dbReference type="ARBA" id="ARBA00022598"/>
    </source>
</evidence>
<dbReference type="Gene3D" id="1.25.10.10">
    <property type="entry name" value="Leucine-rich Repeat Variant"/>
    <property type="match status" value="4"/>
</dbReference>
<dbReference type="Pfam" id="PF20974">
    <property type="entry name" value="tRNA-synt_1c_C2"/>
    <property type="match status" value="1"/>
</dbReference>
<keyword evidence="14" id="KW-0723">Serine/threonine-protein kinase</keyword>
<dbReference type="FunFam" id="1.25.10.10:FF:000083">
    <property type="entry name" value="Serine/threonine-protein kinase TOR"/>
    <property type="match status" value="1"/>
</dbReference>
<feature type="region of interest" description="Disordered" evidence="15">
    <location>
        <begin position="183"/>
        <end position="207"/>
    </location>
</feature>
<comment type="caution">
    <text evidence="17">The sequence shown here is derived from an EMBL/GenBank/DDBJ whole genome shotgun (WGS) entry which is preliminary data.</text>
</comment>
<dbReference type="Gene3D" id="3.40.50.620">
    <property type="entry name" value="HUPs"/>
    <property type="match status" value="1"/>
</dbReference>
<dbReference type="FunFam" id="2.40.240.10:FF:000008">
    <property type="entry name" value="probable glutamine--tRNA ligase"/>
    <property type="match status" value="1"/>
</dbReference>
<keyword evidence="5" id="KW-0436">Ligase</keyword>
<dbReference type="InterPro" id="IPR016024">
    <property type="entry name" value="ARM-type_fold"/>
</dbReference>
<gene>
    <name evidence="17" type="ORF">QTP70_034666</name>
</gene>
<dbReference type="CDD" id="cd00807">
    <property type="entry name" value="GlnRS_core"/>
    <property type="match status" value="1"/>
</dbReference>
<dbReference type="Pfam" id="PF11865">
    <property type="entry name" value="mTOR_dom"/>
    <property type="match status" value="1"/>
</dbReference>
<evidence type="ECO:0000256" key="1">
    <source>
        <dbReference type="ARBA" id="ARBA00004514"/>
    </source>
</evidence>
<dbReference type="SUPFAM" id="SSF52374">
    <property type="entry name" value="Nucleotidylyl transferase"/>
    <property type="match status" value="1"/>
</dbReference>
<dbReference type="FunFam" id="1.25.10.10:FF:000140">
    <property type="entry name" value="Serine/threonine-protein kinase mTOR"/>
    <property type="match status" value="1"/>
</dbReference>
<evidence type="ECO:0000256" key="12">
    <source>
        <dbReference type="ARBA" id="ARBA00058106"/>
    </source>
</evidence>
<dbReference type="FunFam" id="1.25.10.10:FF:000094">
    <property type="entry name" value="Serine/threonine-protein kinase mTOR"/>
    <property type="match status" value="1"/>
</dbReference>
<dbReference type="InterPro" id="IPR000924">
    <property type="entry name" value="Glu/Gln-tRNA-synth"/>
</dbReference>
<reference evidence="17" key="1">
    <citation type="submission" date="2023-06" db="EMBL/GenBank/DDBJ databases">
        <title>Male Hemibagrus guttatus genome.</title>
        <authorList>
            <person name="Bian C."/>
        </authorList>
    </citation>
    <scope>NUCLEOTIDE SEQUENCE</scope>
    <source>
        <strain evidence="17">Male_cb2023</strain>
        <tissue evidence="17">Muscle</tissue>
    </source>
</reference>
<evidence type="ECO:0000256" key="13">
    <source>
        <dbReference type="ARBA" id="ARBA00062609"/>
    </source>
</evidence>
<keyword evidence="18" id="KW-1185">Reference proteome</keyword>
<dbReference type="SMART" id="SM01346">
    <property type="entry name" value="DUF3385"/>
    <property type="match status" value="1"/>
</dbReference>
<evidence type="ECO:0000256" key="9">
    <source>
        <dbReference type="ARBA" id="ARBA00022990"/>
    </source>
</evidence>
<dbReference type="InterPro" id="IPR020058">
    <property type="entry name" value="Glu/Gln-tRNA-synth_Ib_cat-dom"/>
</dbReference>
<accession>A0AAE0V8T8</accession>
<evidence type="ECO:0000256" key="7">
    <source>
        <dbReference type="ARBA" id="ARBA00022840"/>
    </source>
</evidence>
<dbReference type="InterPro" id="IPR020056">
    <property type="entry name" value="Rbsml_bL25/Gln-tRNA_synth_N"/>
</dbReference>
<comment type="catalytic activity">
    <reaction evidence="14">
        <text>L-threonyl-[protein] + ATP = O-phospho-L-threonyl-[protein] + ADP + H(+)</text>
        <dbReference type="Rhea" id="RHEA:46608"/>
        <dbReference type="Rhea" id="RHEA-COMP:11060"/>
        <dbReference type="Rhea" id="RHEA-COMP:11605"/>
        <dbReference type="ChEBI" id="CHEBI:15378"/>
        <dbReference type="ChEBI" id="CHEBI:30013"/>
        <dbReference type="ChEBI" id="CHEBI:30616"/>
        <dbReference type="ChEBI" id="CHEBI:61977"/>
        <dbReference type="ChEBI" id="CHEBI:456216"/>
        <dbReference type="EC" id="2.7.11.1"/>
    </reaction>
</comment>
<dbReference type="FunFam" id="2.40.240.10:FF:000006">
    <property type="entry name" value="Putative glutamine--tRNA ligase"/>
    <property type="match status" value="1"/>
</dbReference>
<organism evidence="17 18">
    <name type="scientific">Hemibagrus guttatus</name>
    <dbReference type="NCBI Taxonomy" id="175788"/>
    <lineage>
        <taxon>Eukaryota</taxon>
        <taxon>Metazoa</taxon>
        <taxon>Chordata</taxon>
        <taxon>Craniata</taxon>
        <taxon>Vertebrata</taxon>
        <taxon>Euteleostomi</taxon>
        <taxon>Actinopterygii</taxon>
        <taxon>Neopterygii</taxon>
        <taxon>Teleostei</taxon>
        <taxon>Ostariophysi</taxon>
        <taxon>Siluriformes</taxon>
        <taxon>Bagridae</taxon>
        <taxon>Hemibagrus</taxon>
    </lineage>
</organism>
<keyword evidence="14" id="KW-0418">Kinase</keyword>
<dbReference type="InterPro" id="IPR011989">
    <property type="entry name" value="ARM-like"/>
</dbReference>
<dbReference type="PROSITE" id="PS00178">
    <property type="entry name" value="AA_TRNA_LIGASE_I"/>
    <property type="match status" value="1"/>
</dbReference>
<dbReference type="NCBIfam" id="TIGR00440">
    <property type="entry name" value="glnS"/>
    <property type="match status" value="1"/>
</dbReference>
<evidence type="ECO:0000256" key="2">
    <source>
        <dbReference type="ARBA" id="ARBA00005594"/>
    </source>
</evidence>
<comment type="catalytic activity">
    <reaction evidence="11">
        <text>tRNA(Gln) + L-glutamine + ATP = L-glutaminyl-tRNA(Gln) + AMP + diphosphate</text>
        <dbReference type="Rhea" id="RHEA:20121"/>
        <dbReference type="Rhea" id="RHEA-COMP:9662"/>
        <dbReference type="Rhea" id="RHEA-COMP:9681"/>
        <dbReference type="ChEBI" id="CHEBI:30616"/>
        <dbReference type="ChEBI" id="CHEBI:33019"/>
        <dbReference type="ChEBI" id="CHEBI:58359"/>
        <dbReference type="ChEBI" id="CHEBI:78442"/>
        <dbReference type="ChEBI" id="CHEBI:78521"/>
        <dbReference type="ChEBI" id="CHEBI:456215"/>
        <dbReference type="EC" id="6.1.1.18"/>
    </reaction>
</comment>
<dbReference type="PRINTS" id="PR00987">
    <property type="entry name" value="TRNASYNTHGLU"/>
</dbReference>
<protein>
    <recommendedName>
        <fullName evidence="14">Serine/threonine-protein kinase TOR</fullName>
        <ecNumber evidence="14">2.7.11.1</ecNumber>
    </recommendedName>
</protein>
<dbReference type="InterPro" id="IPR050132">
    <property type="entry name" value="Gln/Glu-tRNA_Ligase"/>
</dbReference>
<evidence type="ECO:0000313" key="17">
    <source>
        <dbReference type="EMBL" id="KAK3540689.1"/>
    </source>
</evidence>
<feature type="domain" description="Serine/threonine-protein kinase mTOR" evidence="16">
    <location>
        <begin position="1646"/>
        <end position="1815"/>
    </location>
</feature>
<evidence type="ECO:0000256" key="8">
    <source>
        <dbReference type="ARBA" id="ARBA00022917"/>
    </source>
</evidence>
<dbReference type="Pfam" id="PF03950">
    <property type="entry name" value="tRNA-synt_1c_C"/>
    <property type="match status" value="1"/>
</dbReference>
<dbReference type="InterPro" id="IPR007638">
    <property type="entry name" value="Gln-tRNA-synth_Ib_RNA-bd_2"/>
</dbReference>
<dbReference type="Pfam" id="PF00749">
    <property type="entry name" value="tRNA-synt_1c"/>
    <property type="match status" value="1"/>
</dbReference>
<dbReference type="GO" id="GO:0004674">
    <property type="term" value="F:protein serine/threonine kinase activity"/>
    <property type="evidence" value="ECO:0007669"/>
    <property type="project" value="UniProtKB-KW"/>
</dbReference>
<keyword evidence="6 14" id="KW-0547">Nucleotide-binding</keyword>
<dbReference type="EMBL" id="JAUCMX010000007">
    <property type="protein sequence ID" value="KAK3540689.1"/>
    <property type="molecule type" value="Genomic_DNA"/>
</dbReference>
<evidence type="ECO:0000256" key="14">
    <source>
        <dbReference type="RuleBase" id="RU364109"/>
    </source>
</evidence>
<evidence type="ECO:0000256" key="11">
    <source>
        <dbReference type="ARBA" id="ARBA00048270"/>
    </source>
</evidence>
<comment type="subunit">
    <text evidence="13">Monomer. Part of a multisubunit complex that groups tRNA ligases for Arg (RARS1), Asp (DARS1), Gln (QARS1), Ile (IARS1), Leu (LARS1), Lys (KARS1), Met (MARS1) the bifunctional ligase for Glu and Pro (EPRS1) and the auxiliary subunits AIMP1/p43, AIMP2/p38 and EEF1E1/p18. Interacts with RARS1. Part of a complex composed of RARS1, QARS1 and AIMP1.</text>
</comment>
<dbReference type="SUPFAM" id="SSF48371">
    <property type="entry name" value="ARM repeat"/>
    <property type="match status" value="1"/>
</dbReference>
<comment type="similarity">
    <text evidence="14">Belongs to the PI3/PI4-kinase family.</text>
</comment>
<dbReference type="Gene3D" id="2.40.240.10">
    <property type="entry name" value="Ribosomal Protein L25, Chain P"/>
    <property type="match status" value="2"/>
</dbReference>
<evidence type="ECO:0000256" key="6">
    <source>
        <dbReference type="ARBA" id="ARBA00022741"/>
    </source>
</evidence>
<dbReference type="InterPro" id="IPR042559">
    <property type="entry name" value="Gln-tRNA-synth_Ib_RNA-bd_N_2"/>
</dbReference>
<keyword evidence="9" id="KW-0007">Acetylation</keyword>
<dbReference type="GO" id="GO:0004819">
    <property type="term" value="F:glutamine-tRNA ligase activity"/>
    <property type="evidence" value="ECO:0007669"/>
    <property type="project" value="UniProtKB-EC"/>
</dbReference>
<dbReference type="GO" id="GO:0006425">
    <property type="term" value="P:glutaminyl-tRNA aminoacylation"/>
    <property type="evidence" value="ECO:0007669"/>
    <property type="project" value="InterPro"/>
</dbReference>
<dbReference type="InterPro" id="IPR042558">
    <property type="entry name" value="Gln-tRNA-synth_Ib_RNA-bd_N_1"/>
</dbReference>
<feature type="region of interest" description="Disordered" evidence="15">
    <location>
        <begin position="2022"/>
        <end position="2047"/>
    </location>
</feature>
<keyword evidence="14" id="KW-0808">Transferase</keyword>
<dbReference type="InterPro" id="IPR011035">
    <property type="entry name" value="Ribosomal_bL25/Gln-tRNA_synth"/>
</dbReference>
<dbReference type="InterPro" id="IPR014729">
    <property type="entry name" value="Rossmann-like_a/b/a_fold"/>
</dbReference>
<comment type="subcellular location">
    <subcellularLocation>
        <location evidence="1">Cytoplasm</location>
        <location evidence="1">Cytosol</location>
    </subcellularLocation>
</comment>
<dbReference type="InterPro" id="IPR024585">
    <property type="entry name" value="mTOR_dom"/>
</dbReference>
<evidence type="ECO:0000256" key="15">
    <source>
        <dbReference type="SAM" id="MobiDB-lite"/>
    </source>
</evidence>
<dbReference type="Gene3D" id="1.10.8.1290">
    <property type="entry name" value="Glutaminyl-tRNA synthetase, non-specific RNA binding region part 1, domain 1"/>
    <property type="match status" value="1"/>
</dbReference>
<dbReference type="InterPro" id="IPR001412">
    <property type="entry name" value="aa-tRNA-synth_I_CS"/>
</dbReference>
<dbReference type="GO" id="GO:0005524">
    <property type="term" value="F:ATP binding"/>
    <property type="evidence" value="ECO:0007669"/>
    <property type="project" value="UniProtKB-KW"/>
</dbReference>
<dbReference type="Proteomes" id="UP001274896">
    <property type="component" value="Unassembled WGS sequence"/>
</dbReference>
<comment type="similarity">
    <text evidence="2">Belongs to the class-I aminoacyl-tRNA synthetase family.</text>
</comment>
<sequence>MADLVALFTSIGLSEQKAKETIKNEQLSSALKDAITQAQKQLGSKEVDKAIGNLLYSMASRLRDVRRLIFLTDYIVKRKITTDLQLSAALDFVKGHHEDLLDQQAFETSCGVGVVVTPEQIEDVVELIIRKHKQQLLAERYHFNMGLLIAEARAALKWADGKILKNEVDMQVLHLLGPKTEADLEKKPKSAKAKPAEKEKKEEKDECVNDVKVEGKSLMEQLRGEALKFHKPGENYKTEGYVVTPNTMKLLKQHLEETGGQIRTRFPPEPNGILHIGHAKAINFNFGYAKANNGICFLRYDDTNPEKEEEKYFTAIKDMVEWLGYKPYDITHASDHFGKLYELAVDLIRRGHAYVCHQRTEELKGHNAPPSPWRDRPVEESIVLFERMKKGLFAEGEATLRMKMVMEDGKIDPVAYRIKYTPHHRTGDTWCIYPTYDYTHCLCDSFENISHSLCTKEFQARRSSYFWLCNALDIYCPVQWEYGRLNLTHTVVSKRKIIRLVEAGVVRDWDDPRLFTLTALRRRGFPPEAINNFCAHVGVTVAQTTTEPHMLEACVRDVLNDTAPRAMAVLDPLKVTITNLPAGAKTEIRVPDFPADESKGSHVVTFSKTIFIEQSDFREVMEKGYKRLTPEQPVGLRHAGYVISVQRVIKDDSGKVVELEVTCASSDSTEKPKAFIHWVSQPLTCEVRLYERLFLHKNPEDRSQVPKGFLSDINPNSLHVIESALIDRSVSKAKVLDKFQFERVGYFSLDPDSTADKSNKLKFMDRSYASRTFMSRKLKDVTKAETSGHGTATARMSGTGTVLQQFVSGLKSRNEDTRAKAAKDLQHYVTTELRELSQEESTTFYDELNHHIFELVSSSDVNEKKGGILAIVSLIGVEGGNATRISRFANYLRNLLPSSDPVVMEMASKAMGHLSMAGDTFTAEYVEFEVKRALEWLGADRNEGRRHAAVLVLRELAVSAPTFFFQQVQPFFDNIFYAVWDSKQAIREGAVSALRACLILTTQRETKEMQKPQWYKQTFEEAEKGFDETLAKEKGMNKDDRCHGALLILNELVRISSMEGERLREDMDEITQQQLVHDKYCKELMTFGTKPRHITPFTSFQSVQPPQSNALLGLLGYSSQQCFLSFGAVPVPSKSTLVESRYCRELMEERFDQVCRWVLKYRTTKNPLIQMTILNLLPRLAAFQPHTFTDQYLSDTMSHLLGCLKKEKERTAAFQALGLLVVAVRTEIQPYLSKILEIIKAALPPKDFAHKRQKTMQVDATVFTCISMLSRAMGPSIHQDIKELLEPMLAVGLSPALTAVLYDLSRQIPQLKKDIQDGLLKMLSLVLMHKPLRHPGMPKGLAHQLASPSLTNIPESSDVSSITLALRTLGSFEFEGRTYFFISSKSYVISHSLTQFVRHCADHFLNSEHKEIRMEAARTCSRLLTPSIHLISGHGHVVSQTAVQVVADVLSKLLVVGITDPDPDIRYCVLASLDERFDAHLAQAENLQALFVALNDEVFEIRELAICTIGRLSSMNPAFVMPFLRKMLIQILTELEHSGVGRNKEQSARMLGHLVSNAPRLIRPYMEPILKALILKLKDPDPNPAVVISVLATIGELAQVSGLEMRKWMDELFPIIMDMLQDSSSLAKRQVALWTLGQQVASTGYVVEPYRKYPSLLEVLLNFLKTEQNQGIRREAIRVLGLLGALDPYKHKVNIGMIDQSRDASAVSLSESKSSQDSADYSTSEMLVNMGNLPLDEFYPAVAIVTLMRILRDPSLSNHHTMVVQAVTFIFKSLGLKCVQFLPQVMPTFLNVIRVCDTSIKELVPLLGMVVCFVKIHIRPYMDDIVTLIREYWTPNNPMQNTIILLIEQIVVALGGEFKLYLPQLIPHMLRVFMHDSSPGRSVTMKLLMAIQLFGANLDDYLHLLLPPIVKLFDAPDVPLQARKVALETLDRLTESLDFTDYASRIIHPIVRTLDGTPELRSTAMDTLSSLVFQLGKKYQIFIPMVNKVMLKHRINHQRYDVLICRIVKGYTLADEEEDSQIFHHRQSRSSQSDTLESGPVESGPMKKLHVSTTALQKAWGAARKVSKDDWLEWLRRLSVVLLKESPSPALRSCWSLAQTYIPLARDLFNAAFLSCWSELSEDQQDELIRSIELALTSQDIAEVTQTLLNLAEFMEHSDKGPLPLRDDNGIVLLGERAAKCRAYAKALHYKELEFQKGPTPLILESLISKGS</sequence>
<keyword evidence="4" id="KW-0597">Phosphoprotein</keyword>
<dbReference type="InterPro" id="IPR020059">
    <property type="entry name" value="Glu/Gln-tRNA-synth_Ib_codon-bd"/>
</dbReference>
<dbReference type="EC" id="2.7.11.1" evidence="14"/>
<evidence type="ECO:0000256" key="10">
    <source>
        <dbReference type="ARBA" id="ARBA00023146"/>
    </source>
</evidence>
<dbReference type="FunFam" id="1.10.10.2420:FF:000001">
    <property type="entry name" value="Glutamine--tRNA ligase cytoplasmic"/>
    <property type="match status" value="1"/>
</dbReference>
<comment type="function">
    <text evidence="12">Glutamine--tRNA ligase. Plays a critical role in brain development.</text>
</comment>
<dbReference type="Gene3D" id="1.10.10.2420">
    <property type="match status" value="1"/>
</dbReference>
<name>A0AAE0V8T8_9TELE</name>
<keyword evidence="7 14" id="KW-0067">ATP-binding</keyword>
<evidence type="ECO:0000259" key="16">
    <source>
        <dbReference type="SMART" id="SM01346"/>
    </source>
</evidence>
<proteinExistence type="inferred from homology"/>
<dbReference type="SUPFAM" id="SSF50715">
    <property type="entry name" value="Ribosomal protein L25-like"/>
    <property type="match status" value="1"/>
</dbReference>
<dbReference type="GO" id="GO:0017101">
    <property type="term" value="C:aminoacyl-tRNA synthetase multienzyme complex"/>
    <property type="evidence" value="ECO:0007669"/>
    <property type="project" value="TreeGrafter"/>
</dbReference>
<keyword evidence="8" id="KW-0648">Protein biosynthesis</keyword>
<dbReference type="PANTHER" id="PTHR43097:SF4">
    <property type="entry name" value="GLUTAMINE--TRNA LIGASE"/>
    <property type="match status" value="1"/>
</dbReference>
<dbReference type="FunFam" id="3.40.50.620:FF:000049">
    <property type="entry name" value="Probable glutamine--tRNA ligase"/>
    <property type="match status" value="1"/>
</dbReference>
<dbReference type="PANTHER" id="PTHR43097">
    <property type="entry name" value="GLUTAMINE-TRNA LIGASE"/>
    <property type="match status" value="1"/>
</dbReference>
<evidence type="ECO:0000313" key="18">
    <source>
        <dbReference type="Proteomes" id="UP001274896"/>
    </source>
</evidence>
<dbReference type="FunFam" id="1.25.10.10:FF:000060">
    <property type="entry name" value="Serine/threonine-protein kinase mTOR"/>
    <property type="match status" value="1"/>
</dbReference>